<evidence type="ECO:0000256" key="3">
    <source>
        <dbReference type="ARBA" id="ARBA00022692"/>
    </source>
</evidence>
<dbReference type="PANTHER" id="PTHR30213:SF0">
    <property type="entry name" value="UPF0761 MEMBRANE PROTEIN YIHY"/>
    <property type="match status" value="1"/>
</dbReference>
<evidence type="ECO:0000256" key="5">
    <source>
        <dbReference type="ARBA" id="ARBA00023136"/>
    </source>
</evidence>
<dbReference type="NCBIfam" id="TIGR00765">
    <property type="entry name" value="yihY_not_rbn"/>
    <property type="match status" value="1"/>
</dbReference>
<dbReference type="PANTHER" id="PTHR30213">
    <property type="entry name" value="INNER MEMBRANE PROTEIN YHJD"/>
    <property type="match status" value="1"/>
</dbReference>
<keyword evidence="4 6" id="KW-1133">Transmembrane helix</keyword>
<feature type="transmembrane region" description="Helical" evidence="6">
    <location>
        <begin position="195"/>
        <end position="216"/>
    </location>
</feature>
<sequence>MSPSVQNGITVARSVRTEIQEKQVTFLAGSIAYHAFISLLPLLLLAFLAFAAIGNNNLQMQVISFANSLSPEIGELAKTTLNSEQGQASASIVGILTLTWGALKLFRGLDTAFSEIYAAEIDESILDQVRDGLIVLFALGIAVIATIVAGALLALFPAVPFIELLNPIVLIVALVIAFFPMYYLFPGVETTPREVLPGTIFAAVGWTALQGLFQIYVHVVGSSASGVLGAVLLLVTWLYFSGLVLLTGAVLNAVLAHQTKTADKQTETRQRSLNRDEAACYVRLVRERVFGRYERMEAIEVPTGESFLDSITERPATVELIEEISKADGGKQYEIRVRWNENSDENED</sequence>
<dbReference type="EMBL" id="FTNO01000003">
    <property type="protein sequence ID" value="SIR63593.1"/>
    <property type="molecule type" value="Genomic_DNA"/>
</dbReference>
<feature type="transmembrane region" description="Helical" evidence="6">
    <location>
        <begin position="31"/>
        <end position="53"/>
    </location>
</feature>
<gene>
    <name evidence="7" type="ORF">SAMN05421858_3038</name>
</gene>
<dbReference type="AlphaFoldDB" id="A0A1N7CJ94"/>
<evidence type="ECO:0000313" key="7">
    <source>
        <dbReference type="EMBL" id="SIR63593.1"/>
    </source>
</evidence>
<feature type="transmembrane region" description="Helical" evidence="6">
    <location>
        <begin position="164"/>
        <end position="183"/>
    </location>
</feature>
<comment type="subcellular location">
    <subcellularLocation>
        <location evidence="1">Cell membrane</location>
        <topology evidence="1">Multi-pass membrane protein</topology>
    </subcellularLocation>
</comment>
<evidence type="ECO:0000256" key="4">
    <source>
        <dbReference type="ARBA" id="ARBA00022989"/>
    </source>
</evidence>
<organism evidence="7 8">
    <name type="scientific">Haladaptatus litoreus</name>
    <dbReference type="NCBI Taxonomy" id="553468"/>
    <lineage>
        <taxon>Archaea</taxon>
        <taxon>Methanobacteriati</taxon>
        <taxon>Methanobacteriota</taxon>
        <taxon>Stenosarchaea group</taxon>
        <taxon>Halobacteria</taxon>
        <taxon>Halobacteriales</taxon>
        <taxon>Haladaptataceae</taxon>
        <taxon>Haladaptatus</taxon>
    </lineage>
</organism>
<accession>A0A1N7CJ94</accession>
<evidence type="ECO:0000313" key="8">
    <source>
        <dbReference type="Proteomes" id="UP000186914"/>
    </source>
</evidence>
<dbReference type="Proteomes" id="UP000186914">
    <property type="component" value="Unassembled WGS sequence"/>
</dbReference>
<keyword evidence="2" id="KW-1003">Cell membrane</keyword>
<evidence type="ECO:0000256" key="1">
    <source>
        <dbReference type="ARBA" id="ARBA00004651"/>
    </source>
</evidence>
<reference evidence="8" key="1">
    <citation type="submission" date="2017-01" db="EMBL/GenBank/DDBJ databases">
        <authorList>
            <person name="Varghese N."/>
            <person name="Submissions S."/>
        </authorList>
    </citation>
    <scope>NUCLEOTIDE SEQUENCE [LARGE SCALE GENOMIC DNA]</scope>
    <source>
        <strain evidence="8">CGMCC 1.7737</strain>
    </source>
</reference>
<feature type="transmembrane region" description="Helical" evidence="6">
    <location>
        <begin position="133"/>
        <end position="158"/>
    </location>
</feature>
<keyword evidence="5 6" id="KW-0472">Membrane</keyword>
<keyword evidence="8" id="KW-1185">Reference proteome</keyword>
<protein>
    <submittedName>
        <fullName evidence="7">Membrane protein</fullName>
    </submittedName>
</protein>
<dbReference type="GO" id="GO:0005886">
    <property type="term" value="C:plasma membrane"/>
    <property type="evidence" value="ECO:0007669"/>
    <property type="project" value="UniProtKB-SubCell"/>
</dbReference>
<evidence type="ECO:0000256" key="2">
    <source>
        <dbReference type="ARBA" id="ARBA00022475"/>
    </source>
</evidence>
<dbReference type="InterPro" id="IPR017039">
    <property type="entry name" value="Virul_fac_BrkB"/>
</dbReference>
<name>A0A1N7CJ94_9EURY</name>
<dbReference type="Pfam" id="PF03631">
    <property type="entry name" value="Virul_fac_BrkB"/>
    <property type="match status" value="1"/>
</dbReference>
<proteinExistence type="predicted"/>
<keyword evidence="3 6" id="KW-0812">Transmembrane</keyword>
<evidence type="ECO:0000256" key="6">
    <source>
        <dbReference type="SAM" id="Phobius"/>
    </source>
</evidence>
<dbReference type="RefSeq" id="WP_076431018.1">
    <property type="nucleotide sequence ID" value="NZ_FTNO01000003.1"/>
</dbReference>
<feature type="transmembrane region" description="Helical" evidence="6">
    <location>
        <begin position="228"/>
        <end position="255"/>
    </location>
</feature>